<evidence type="ECO:0000313" key="1">
    <source>
        <dbReference type="EMBL" id="KAJ8343122.1"/>
    </source>
</evidence>
<dbReference type="PANTHER" id="PTHR31025">
    <property type="entry name" value="SI:CH211-196P9.1-RELATED"/>
    <property type="match status" value="1"/>
</dbReference>
<organism evidence="1 2">
    <name type="scientific">Synaphobranchus kaupii</name>
    <name type="common">Kaup's arrowtooth eel</name>
    <dbReference type="NCBI Taxonomy" id="118154"/>
    <lineage>
        <taxon>Eukaryota</taxon>
        <taxon>Metazoa</taxon>
        <taxon>Chordata</taxon>
        <taxon>Craniata</taxon>
        <taxon>Vertebrata</taxon>
        <taxon>Euteleostomi</taxon>
        <taxon>Actinopterygii</taxon>
        <taxon>Neopterygii</taxon>
        <taxon>Teleostei</taxon>
        <taxon>Anguilliformes</taxon>
        <taxon>Synaphobranchidae</taxon>
        <taxon>Synaphobranchus</taxon>
    </lineage>
</organism>
<comment type="caution">
    <text evidence="1">The sequence shown here is derived from an EMBL/GenBank/DDBJ whole genome shotgun (WGS) entry which is preliminary data.</text>
</comment>
<protein>
    <recommendedName>
        <fullName evidence="3">Sterile alpha motif domain containing 3</fullName>
    </recommendedName>
</protein>
<dbReference type="EMBL" id="JAINUF010000014">
    <property type="protein sequence ID" value="KAJ8343122.1"/>
    <property type="molecule type" value="Genomic_DNA"/>
</dbReference>
<dbReference type="AlphaFoldDB" id="A0A9Q1EQJ4"/>
<reference evidence="1" key="1">
    <citation type="journal article" date="2023" name="Science">
        <title>Genome structures resolve the early diversification of teleost fishes.</title>
        <authorList>
            <person name="Parey E."/>
            <person name="Louis A."/>
            <person name="Montfort J."/>
            <person name="Bouchez O."/>
            <person name="Roques C."/>
            <person name="Iampietro C."/>
            <person name="Lluch J."/>
            <person name="Castinel A."/>
            <person name="Donnadieu C."/>
            <person name="Desvignes T."/>
            <person name="Floi Bucao C."/>
            <person name="Jouanno E."/>
            <person name="Wen M."/>
            <person name="Mejri S."/>
            <person name="Dirks R."/>
            <person name="Jansen H."/>
            <person name="Henkel C."/>
            <person name="Chen W.J."/>
            <person name="Zahm M."/>
            <person name="Cabau C."/>
            <person name="Klopp C."/>
            <person name="Thompson A.W."/>
            <person name="Robinson-Rechavi M."/>
            <person name="Braasch I."/>
            <person name="Lecointre G."/>
            <person name="Bobe J."/>
            <person name="Postlethwait J.H."/>
            <person name="Berthelot C."/>
            <person name="Roest Crollius H."/>
            <person name="Guiguen Y."/>
        </authorList>
    </citation>
    <scope>NUCLEOTIDE SEQUENCE</scope>
    <source>
        <strain evidence="1">WJC10195</strain>
    </source>
</reference>
<sequence length="355" mass="40226">LQGLADEIIKFKAYPTDNNVTDVAEALVKKHPCLREQGSFNGCYGWKISLKYKMANFQSTLRGLGCAEVTINSLKNKDQDKSLAALNVKRPKRAEVNYCPQHPQGETTESLEQERIALLSEIKKKNNEHTVTVKMEKTFSYRRQEVLQGQPLVAEFRSRWPALFTGKEIDKEFLRISTLPLLSTFFAELDRYSPRLMEIFRGKGGVAGRKIRHLMAAISKEDTIHTRRACVLKSLCIYLNEDHEKLVKEYLDTDTEAQKSMEQTVMGVYVIQKEGSEPEDDPEDIGVLLEGVEVLSGLGNIAMACALLFGLIYCLNLSYPPELKCSFEVLQKILLNLDGQRLSSKAQFLKNKLNQ</sequence>
<dbReference type="PANTHER" id="PTHR31025:SF27">
    <property type="entry name" value="SI:CH211-193K19.2-RELATED"/>
    <property type="match status" value="1"/>
</dbReference>
<name>A0A9Q1EQJ4_SYNKA</name>
<feature type="non-terminal residue" evidence="1">
    <location>
        <position position="355"/>
    </location>
</feature>
<evidence type="ECO:0008006" key="3">
    <source>
        <dbReference type="Google" id="ProtNLM"/>
    </source>
</evidence>
<dbReference type="OrthoDB" id="8895157at2759"/>
<gene>
    <name evidence="1" type="ORF">SKAU_G00330500</name>
</gene>
<dbReference type="Proteomes" id="UP001152622">
    <property type="component" value="Chromosome 14"/>
</dbReference>
<accession>A0A9Q1EQJ4</accession>
<keyword evidence="2" id="KW-1185">Reference proteome</keyword>
<evidence type="ECO:0000313" key="2">
    <source>
        <dbReference type="Proteomes" id="UP001152622"/>
    </source>
</evidence>
<proteinExistence type="predicted"/>